<dbReference type="PANTHER" id="PTHR22550:SF5">
    <property type="entry name" value="LEUCINE ZIPPER PROTEIN 4"/>
    <property type="match status" value="1"/>
</dbReference>
<dbReference type="Gene3D" id="3.40.50.410">
    <property type="entry name" value="von Willebrand factor, type A domain"/>
    <property type="match status" value="1"/>
</dbReference>
<dbReference type="Proteomes" id="UP000482487">
    <property type="component" value="Unassembled WGS sequence"/>
</dbReference>
<feature type="transmembrane region" description="Helical" evidence="5">
    <location>
        <begin position="47"/>
        <end position="68"/>
    </location>
</feature>
<feature type="domain" description="VWFA" evidence="6">
    <location>
        <begin position="85"/>
        <end position="286"/>
    </location>
</feature>
<evidence type="ECO:0000256" key="3">
    <source>
        <dbReference type="ARBA" id="ARBA00022989"/>
    </source>
</evidence>
<dbReference type="SUPFAM" id="SSF53300">
    <property type="entry name" value="vWA-like"/>
    <property type="match status" value="1"/>
</dbReference>
<evidence type="ECO:0000313" key="7">
    <source>
        <dbReference type="EMBL" id="MYL81597.1"/>
    </source>
</evidence>
<evidence type="ECO:0000259" key="6">
    <source>
        <dbReference type="PROSITE" id="PS50234"/>
    </source>
</evidence>
<accession>A0A7C9MYJ0</accession>
<dbReference type="RefSeq" id="WP_160958118.1">
    <property type="nucleotide sequence ID" value="NZ_WVUD01000001.1"/>
</dbReference>
<keyword evidence="1" id="KW-1003">Cell membrane</keyword>
<dbReference type="InterPro" id="IPR002035">
    <property type="entry name" value="VWF_A"/>
</dbReference>
<evidence type="ECO:0000256" key="5">
    <source>
        <dbReference type="SAM" id="Phobius"/>
    </source>
</evidence>
<sequence>MVVAHPLALLLLLALPAIWFARNRTARLGALGLPDLTTARAAGRPSLTVFLPGVLRALGLTLAILALAGPGLAPTEPVYRGQGVDIMLAIDLSESMAAMDMRQTERTITRLEAVAEAAARFASSRPGDRIGLVAFGSRAYTVIPPTLDRSVLTQALARLEVGAAGRKTAMGDALGLAVKRLAQGPGLSRVAVVFGDGRSNAGEIDPQTAAEAAAAHGVRVFTVGVGGDEPAAFLVNHPLLGRQIVYEKAPVDTEALTAMARLGGGEFFRAEDAAGLARAGAAIDTLAPSDSVAVPQAGVSLAPGLAALAVGLLTSWAGLAATRFLRLP</sequence>
<evidence type="ECO:0000256" key="1">
    <source>
        <dbReference type="ARBA" id="ARBA00022475"/>
    </source>
</evidence>
<keyword evidence="4 5" id="KW-0472">Membrane</keyword>
<evidence type="ECO:0000313" key="8">
    <source>
        <dbReference type="Proteomes" id="UP000482487"/>
    </source>
</evidence>
<evidence type="ECO:0000256" key="2">
    <source>
        <dbReference type="ARBA" id="ARBA00022692"/>
    </source>
</evidence>
<organism evidence="7 8">
    <name type="scientific">Solidesulfovibrio aerotolerans</name>
    <dbReference type="NCBI Taxonomy" id="295255"/>
    <lineage>
        <taxon>Bacteria</taxon>
        <taxon>Pseudomonadati</taxon>
        <taxon>Thermodesulfobacteriota</taxon>
        <taxon>Desulfovibrionia</taxon>
        <taxon>Desulfovibrionales</taxon>
        <taxon>Desulfovibrionaceae</taxon>
        <taxon>Solidesulfovibrio</taxon>
    </lineage>
</organism>
<keyword evidence="8" id="KW-1185">Reference proteome</keyword>
<dbReference type="AlphaFoldDB" id="A0A7C9MYJ0"/>
<dbReference type="PANTHER" id="PTHR22550">
    <property type="entry name" value="SPORE GERMINATION PROTEIN"/>
    <property type="match status" value="1"/>
</dbReference>
<dbReference type="InterPro" id="IPR036465">
    <property type="entry name" value="vWFA_dom_sf"/>
</dbReference>
<dbReference type="OrthoDB" id="6206554at2"/>
<evidence type="ECO:0000256" key="4">
    <source>
        <dbReference type="ARBA" id="ARBA00023136"/>
    </source>
</evidence>
<gene>
    <name evidence="7" type="ORF">GTA51_00400</name>
</gene>
<name>A0A7C9MYJ0_9BACT</name>
<keyword evidence="3 5" id="KW-1133">Transmembrane helix</keyword>
<reference evidence="7 8" key="1">
    <citation type="submission" date="2020-01" db="EMBL/GenBank/DDBJ databases">
        <title>Genome sequence of Desulfovibrio aerotolerans DSM 16695(T).</title>
        <authorList>
            <person name="Karnachuk O."/>
            <person name="Avakyan M."/>
            <person name="Mardanov A."/>
            <person name="Kadnikov V."/>
            <person name="Ravin N."/>
        </authorList>
    </citation>
    <scope>NUCLEOTIDE SEQUENCE [LARGE SCALE GENOMIC DNA]</scope>
    <source>
        <strain evidence="7 8">DSM 16695</strain>
    </source>
</reference>
<comment type="caution">
    <text evidence="7">The sequence shown here is derived from an EMBL/GenBank/DDBJ whole genome shotgun (WGS) entry which is preliminary data.</text>
</comment>
<dbReference type="PROSITE" id="PS50234">
    <property type="entry name" value="VWFA"/>
    <property type="match status" value="1"/>
</dbReference>
<dbReference type="SMART" id="SM00327">
    <property type="entry name" value="VWA"/>
    <property type="match status" value="1"/>
</dbReference>
<protein>
    <submittedName>
        <fullName evidence="7">VWA domain-containing protein</fullName>
    </submittedName>
</protein>
<dbReference type="EMBL" id="WVUD01000001">
    <property type="protein sequence ID" value="MYL81597.1"/>
    <property type="molecule type" value="Genomic_DNA"/>
</dbReference>
<dbReference type="InterPro" id="IPR050768">
    <property type="entry name" value="UPF0353/GerABKA_families"/>
</dbReference>
<proteinExistence type="predicted"/>
<keyword evidence="2 5" id="KW-0812">Transmembrane</keyword>
<dbReference type="Pfam" id="PF00092">
    <property type="entry name" value="VWA"/>
    <property type="match status" value="1"/>
</dbReference>